<gene>
    <name evidence="2" type="ORF">QBC41DRAFT_316569</name>
</gene>
<comment type="caution">
    <text evidence="2">The sequence shown here is derived from an EMBL/GenBank/DDBJ whole genome shotgun (WGS) entry which is preliminary data.</text>
</comment>
<keyword evidence="3" id="KW-1185">Reference proteome</keyword>
<accession>A0AA39ZH90</accession>
<reference evidence="2" key="1">
    <citation type="submission" date="2023-06" db="EMBL/GenBank/DDBJ databases">
        <title>Genome-scale phylogeny and comparative genomics of the fungal order Sordariales.</title>
        <authorList>
            <consortium name="Lawrence Berkeley National Laboratory"/>
            <person name="Hensen N."/>
            <person name="Bonometti L."/>
            <person name="Westerberg I."/>
            <person name="Brannstrom I.O."/>
            <person name="Guillou S."/>
            <person name="Cros-Aarteil S."/>
            <person name="Calhoun S."/>
            <person name="Haridas S."/>
            <person name="Kuo A."/>
            <person name="Mondo S."/>
            <person name="Pangilinan J."/>
            <person name="Riley R."/>
            <person name="Labutti K."/>
            <person name="Andreopoulos B."/>
            <person name="Lipzen A."/>
            <person name="Chen C."/>
            <person name="Yanf M."/>
            <person name="Daum C."/>
            <person name="Ng V."/>
            <person name="Clum A."/>
            <person name="Steindorff A."/>
            <person name="Ohm R."/>
            <person name="Martin F."/>
            <person name="Silar P."/>
            <person name="Natvig D."/>
            <person name="Lalanne C."/>
            <person name="Gautier V."/>
            <person name="Ament-Velasquez S.L."/>
            <person name="Kruys A."/>
            <person name="Hutchinson M.I."/>
            <person name="Powell A.J."/>
            <person name="Barry K."/>
            <person name="Miller A.N."/>
            <person name="Grigoriev I.V."/>
            <person name="Debuchy R."/>
            <person name="Gladieux P."/>
            <person name="Thoren M.H."/>
            <person name="Johannesson H."/>
        </authorList>
    </citation>
    <scope>NUCLEOTIDE SEQUENCE</scope>
    <source>
        <strain evidence="2">CBS 307.81</strain>
    </source>
</reference>
<dbReference type="EMBL" id="JAULSY010000025">
    <property type="protein sequence ID" value="KAK0670998.1"/>
    <property type="molecule type" value="Genomic_DNA"/>
</dbReference>
<feature type="transmembrane region" description="Helical" evidence="1">
    <location>
        <begin position="47"/>
        <end position="68"/>
    </location>
</feature>
<sequence>MTGFYATSRWKCTFGIFSIFLFFQGCLLCSDGYLGTGMYGADPIPRVYLEIPWLILGIFLLLWLFHWLF</sequence>
<keyword evidence="1" id="KW-1133">Transmembrane helix</keyword>
<dbReference type="Proteomes" id="UP001174997">
    <property type="component" value="Unassembled WGS sequence"/>
</dbReference>
<evidence type="ECO:0000313" key="2">
    <source>
        <dbReference type="EMBL" id="KAK0670998.1"/>
    </source>
</evidence>
<keyword evidence="1" id="KW-0472">Membrane</keyword>
<feature type="transmembrane region" description="Helical" evidence="1">
    <location>
        <begin position="12"/>
        <end position="35"/>
    </location>
</feature>
<dbReference type="AlphaFoldDB" id="A0AA39ZH90"/>
<name>A0AA39ZH90_9PEZI</name>
<evidence type="ECO:0000256" key="1">
    <source>
        <dbReference type="SAM" id="Phobius"/>
    </source>
</evidence>
<keyword evidence="1" id="KW-0812">Transmembrane</keyword>
<protein>
    <submittedName>
        <fullName evidence="2">Uncharacterized protein</fullName>
    </submittedName>
</protein>
<proteinExistence type="predicted"/>
<evidence type="ECO:0000313" key="3">
    <source>
        <dbReference type="Proteomes" id="UP001174997"/>
    </source>
</evidence>
<organism evidence="2 3">
    <name type="scientific">Cercophora samala</name>
    <dbReference type="NCBI Taxonomy" id="330535"/>
    <lineage>
        <taxon>Eukaryota</taxon>
        <taxon>Fungi</taxon>
        <taxon>Dikarya</taxon>
        <taxon>Ascomycota</taxon>
        <taxon>Pezizomycotina</taxon>
        <taxon>Sordariomycetes</taxon>
        <taxon>Sordariomycetidae</taxon>
        <taxon>Sordariales</taxon>
        <taxon>Lasiosphaeriaceae</taxon>
        <taxon>Cercophora</taxon>
    </lineage>
</organism>